<evidence type="ECO:0000256" key="6">
    <source>
        <dbReference type="ARBA" id="ARBA00040545"/>
    </source>
</evidence>
<dbReference type="SUPFAM" id="SSF52096">
    <property type="entry name" value="ClpP/crotonase"/>
    <property type="match status" value="1"/>
</dbReference>
<keyword evidence="8" id="KW-1185">Reference proteome</keyword>
<accession>A0ABT2XYZ5</accession>
<evidence type="ECO:0000313" key="8">
    <source>
        <dbReference type="Proteomes" id="UP001063475"/>
    </source>
</evidence>
<comment type="function">
    <text evidence="5">May play a role in fatty acid biosynthesis and insulin sensitivity.</text>
</comment>
<comment type="similarity">
    <text evidence="1">Belongs to the enoyl-CoA hydratase/isomerase family.</text>
</comment>
<evidence type="ECO:0000256" key="2">
    <source>
        <dbReference type="ARBA" id="ARBA00022832"/>
    </source>
</evidence>
<protein>
    <recommendedName>
        <fullName evidence="6">Enoyl-CoA hydratase domain-containing protein 3, mitochondrial</fullName>
    </recommendedName>
</protein>
<dbReference type="PANTHER" id="PTHR43602:SF1">
    <property type="entry name" value="ENOYL-COA HYDRATASE DOMAIN-CONTAINING PROTEIN 3, MITOCHONDRIAL"/>
    <property type="match status" value="1"/>
</dbReference>
<evidence type="ECO:0000256" key="4">
    <source>
        <dbReference type="ARBA" id="ARBA00023098"/>
    </source>
</evidence>
<dbReference type="Proteomes" id="UP001063475">
    <property type="component" value="Unassembled WGS sequence"/>
</dbReference>
<dbReference type="InterPro" id="IPR029045">
    <property type="entry name" value="ClpP/crotonase-like_dom_sf"/>
</dbReference>
<evidence type="ECO:0000313" key="7">
    <source>
        <dbReference type="EMBL" id="MCV2223921.1"/>
    </source>
</evidence>
<sequence length="132" mass="14738">MNARFTILGINRGLFCFTPSVALIRSVVVKRAFEMLLTGEFIDADTAVEWGLRNQSVQNEELDMAVETLTAAIISKSAAAIRYGKPMFYRQQVMRLEDAYSYAANVMSCNALEEDAIEGIAAFLDKHLINNH</sequence>
<keyword evidence="2" id="KW-0276">Fatty acid metabolism</keyword>
<evidence type="ECO:0000256" key="1">
    <source>
        <dbReference type="ARBA" id="ARBA00005254"/>
    </source>
</evidence>
<gene>
    <name evidence="7" type="ORF">ND528_20330</name>
</gene>
<organism evidence="7 8">
    <name type="scientific">Pseudomonas mercuritolerans</name>
    <dbReference type="NCBI Taxonomy" id="2951809"/>
    <lineage>
        <taxon>Bacteria</taxon>
        <taxon>Pseudomonadati</taxon>
        <taxon>Pseudomonadota</taxon>
        <taxon>Gammaproteobacteria</taxon>
        <taxon>Pseudomonadales</taxon>
        <taxon>Pseudomonadaceae</taxon>
        <taxon>Pseudomonas</taxon>
    </lineage>
</organism>
<dbReference type="EMBL" id="JAMSHA010000007">
    <property type="protein sequence ID" value="MCV2223921.1"/>
    <property type="molecule type" value="Genomic_DNA"/>
</dbReference>
<keyword evidence="4" id="KW-0443">Lipid metabolism</keyword>
<comment type="caution">
    <text evidence="7">The sequence shown here is derived from an EMBL/GenBank/DDBJ whole genome shotgun (WGS) entry which is preliminary data.</text>
</comment>
<dbReference type="Pfam" id="PF00378">
    <property type="entry name" value="ECH_1"/>
    <property type="match status" value="1"/>
</dbReference>
<dbReference type="InterPro" id="IPR052377">
    <property type="entry name" value="Mitochondrial_ECH-domain"/>
</dbReference>
<evidence type="ECO:0000256" key="5">
    <source>
        <dbReference type="ARBA" id="ARBA00037410"/>
    </source>
</evidence>
<name>A0ABT2XYZ5_9PSED</name>
<dbReference type="InterPro" id="IPR001753">
    <property type="entry name" value="Enoyl-CoA_hydra/iso"/>
</dbReference>
<dbReference type="Gene3D" id="3.90.226.10">
    <property type="entry name" value="2-enoyl-CoA Hydratase, Chain A, domain 1"/>
    <property type="match status" value="1"/>
</dbReference>
<dbReference type="Gene3D" id="1.10.12.10">
    <property type="entry name" value="Lyase 2-enoyl-coa Hydratase, Chain A, domain 2"/>
    <property type="match status" value="1"/>
</dbReference>
<dbReference type="PANTHER" id="PTHR43602">
    <property type="match status" value="1"/>
</dbReference>
<evidence type="ECO:0000256" key="3">
    <source>
        <dbReference type="ARBA" id="ARBA00022946"/>
    </source>
</evidence>
<keyword evidence="3" id="KW-0809">Transit peptide</keyword>
<reference evidence="7" key="1">
    <citation type="submission" date="2022-06" db="EMBL/GenBank/DDBJ databases">
        <title>De novo draft assembly of the Pseudomonas mercurotoleraris sp. nov., isolated from the plants rhizosphere.</title>
        <authorList>
            <person name="Robas M."/>
            <person name="Gonzalez D."/>
            <person name="Fernandez V.M."/>
            <person name="Luna L."/>
            <person name="Provanza A."/>
            <person name="Jimenez P.A."/>
        </authorList>
    </citation>
    <scope>NUCLEOTIDE SEQUENCE</scope>
    <source>
        <strain evidence="7">SAICEUPSM</strain>
    </source>
</reference>
<dbReference type="InterPro" id="IPR014748">
    <property type="entry name" value="Enoyl-CoA_hydra_C"/>
</dbReference>
<proteinExistence type="inferred from homology"/>